<gene>
    <name evidence="2" type="ORF">AKO1_002763</name>
</gene>
<proteinExistence type="predicted"/>
<dbReference type="AlphaFoldDB" id="A0AAW2YHL4"/>
<sequence length="202" mass="22730">MSRIPALVLLLAIVYAIAAPTKPNVLKTGTYSITVDMKDLNGTVQTYAAHIDRENQKYRYDLLDGVFIANYKDNKFFSVAVSPSGKVFCERNEKYVAADYNPFGDAVFVELSQTLVAGHFVSKWENTFNIFDDELTRDIVSYVDIFTGELVRATKYGVNVDVKIVDRSVPNPRLFIEPELVSCNATSYKKIPSLAYAFKLNK</sequence>
<protein>
    <submittedName>
        <fullName evidence="2">Uncharacterized protein</fullName>
    </submittedName>
</protein>
<name>A0AAW2YHL4_9EUKA</name>
<evidence type="ECO:0000313" key="3">
    <source>
        <dbReference type="Proteomes" id="UP001431209"/>
    </source>
</evidence>
<evidence type="ECO:0000256" key="1">
    <source>
        <dbReference type="SAM" id="SignalP"/>
    </source>
</evidence>
<comment type="caution">
    <text evidence="2">The sequence shown here is derived from an EMBL/GenBank/DDBJ whole genome shotgun (WGS) entry which is preliminary data.</text>
</comment>
<evidence type="ECO:0000313" key="2">
    <source>
        <dbReference type="EMBL" id="KAL0476778.1"/>
    </source>
</evidence>
<keyword evidence="3" id="KW-1185">Reference proteome</keyword>
<reference evidence="2 3" key="1">
    <citation type="submission" date="2024-03" db="EMBL/GenBank/DDBJ databases">
        <title>The Acrasis kona genome and developmental transcriptomes reveal deep origins of eukaryotic multicellular pathways.</title>
        <authorList>
            <person name="Sheikh S."/>
            <person name="Fu C.-J."/>
            <person name="Brown M.W."/>
            <person name="Baldauf S.L."/>
        </authorList>
    </citation>
    <scope>NUCLEOTIDE SEQUENCE [LARGE SCALE GENOMIC DNA]</scope>
    <source>
        <strain evidence="2 3">ATCC MYA-3509</strain>
    </source>
</reference>
<dbReference type="EMBL" id="JAOPGA020000092">
    <property type="protein sequence ID" value="KAL0476778.1"/>
    <property type="molecule type" value="Genomic_DNA"/>
</dbReference>
<feature type="chain" id="PRO_5043800354" evidence="1">
    <location>
        <begin position="19"/>
        <end position="202"/>
    </location>
</feature>
<dbReference type="Proteomes" id="UP001431209">
    <property type="component" value="Unassembled WGS sequence"/>
</dbReference>
<feature type="signal peptide" evidence="1">
    <location>
        <begin position="1"/>
        <end position="18"/>
    </location>
</feature>
<accession>A0AAW2YHL4</accession>
<keyword evidence="1" id="KW-0732">Signal</keyword>
<organism evidence="2 3">
    <name type="scientific">Acrasis kona</name>
    <dbReference type="NCBI Taxonomy" id="1008807"/>
    <lineage>
        <taxon>Eukaryota</taxon>
        <taxon>Discoba</taxon>
        <taxon>Heterolobosea</taxon>
        <taxon>Tetramitia</taxon>
        <taxon>Eutetramitia</taxon>
        <taxon>Acrasidae</taxon>
        <taxon>Acrasis</taxon>
    </lineage>
</organism>